<name>A0A1N7L013_9GAMM</name>
<feature type="signal peptide" evidence="1">
    <location>
        <begin position="1"/>
        <end position="30"/>
    </location>
</feature>
<dbReference type="AlphaFoldDB" id="A0A1N7L013"/>
<organism evidence="2 3">
    <name type="scientific">Thalassolituus maritimus</name>
    <dbReference type="NCBI Taxonomy" id="484498"/>
    <lineage>
        <taxon>Bacteria</taxon>
        <taxon>Pseudomonadati</taxon>
        <taxon>Pseudomonadota</taxon>
        <taxon>Gammaproteobacteria</taxon>
        <taxon>Oceanospirillales</taxon>
        <taxon>Oceanospirillaceae</taxon>
        <taxon>Thalassolituus</taxon>
    </lineage>
</organism>
<evidence type="ECO:0000313" key="3">
    <source>
        <dbReference type="Proteomes" id="UP000185639"/>
    </source>
</evidence>
<evidence type="ECO:0000256" key="1">
    <source>
        <dbReference type="SAM" id="SignalP"/>
    </source>
</evidence>
<dbReference type="RefSeq" id="WP_076514725.1">
    <property type="nucleotide sequence ID" value="NZ_FTOH01000003.1"/>
</dbReference>
<dbReference type="OrthoDB" id="6894072at2"/>
<accession>A0A1N7L013</accession>
<dbReference type="EMBL" id="FTOH01000003">
    <property type="protein sequence ID" value="SIS67222.1"/>
    <property type="molecule type" value="Genomic_DNA"/>
</dbReference>
<keyword evidence="1" id="KW-0732">Signal</keyword>
<reference evidence="3" key="1">
    <citation type="submission" date="2017-01" db="EMBL/GenBank/DDBJ databases">
        <authorList>
            <person name="Varghese N."/>
            <person name="Submissions S."/>
        </authorList>
    </citation>
    <scope>NUCLEOTIDE SEQUENCE [LARGE SCALE GENOMIC DNA]</scope>
    <source>
        <strain evidence="3">DSM 24913</strain>
    </source>
</reference>
<keyword evidence="3" id="KW-1185">Reference proteome</keyword>
<dbReference type="Proteomes" id="UP000185639">
    <property type="component" value="Unassembled WGS sequence"/>
</dbReference>
<sequence>MKNHYKKIMHRSILSSLFVGLLSLSANAVADEQPTDKEILKIQTIASCIDDVYYQGGYEEGDTARIDLIDTMLVLFELPAYDEEYLYMDVPYDGKLSSELYYQCISGQRDMLDEAADSLGFAAH</sequence>
<protein>
    <submittedName>
        <fullName evidence="2">Uncharacterized protein</fullName>
    </submittedName>
</protein>
<evidence type="ECO:0000313" key="2">
    <source>
        <dbReference type="EMBL" id="SIS67222.1"/>
    </source>
</evidence>
<feature type="chain" id="PRO_5013066027" evidence="1">
    <location>
        <begin position="31"/>
        <end position="124"/>
    </location>
</feature>
<proteinExistence type="predicted"/>
<gene>
    <name evidence="2" type="ORF">SAMN05421686_103199</name>
</gene>